<evidence type="ECO:0000313" key="2">
    <source>
        <dbReference type="EMBL" id="KAG2188492.1"/>
    </source>
</evidence>
<dbReference type="EMBL" id="JAEPRA010000002">
    <property type="protein sequence ID" value="KAG2188492.1"/>
    <property type="molecule type" value="Genomic_DNA"/>
</dbReference>
<dbReference type="AlphaFoldDB" id="A0A8H7Q9J3"/>
<gene>
    <name evidence="2" type="ORF">INT44_001246</name>
</gene>
<dbReference type="SUPFAM" id="SSF81383">
    <property type="entry name" value="F-box domain"/>
    <property type="match status" value="1"/>
</dbReference>
<sequence length="398" mass="45019">MSVVVHSQPDDLDVQSAVLDIYSNRSTPKGVFLPELLEQIFEHIALENSLHACMLVCRDWHTCAARVLWQKVVFEDTQVNHFEKFEDFASVFASWTPPLHTFRRLLPLCDMGAFHKLQHIDDECTNCEHDDNEVLALRAPKLDQDASMVSSNVESYRRGLRYLSLRKVKDNTINEPLTAVARYARQLTHIDMYICDYLSDTTVMAFITPNLTNISFAGCHQITDISISLIAESCPKLVHLDLRACGAVSDVSISQIAQACPRLRHLNVGRIREGRRITFASIKLIAELTNVAVLGLAGCDLTDQCIEVLAHARGSGLERLSVNNCHKLTNRSIRNVLEHCQRLSVFEMKECHLIDDWEAITELVQRQVLMTLCDQQNRACVKWAKSQGKSVKVRAPIK</sequence>
<dbReference type="PANTHER" id="PTHR13318:SF95">
    <property type="entry name" value="F-BOX PROTEIN YLR352W"/>
    <property type="match status" value="1"/>
</dbReference>
<feature type="domain" description="F-box" evidence="1">
    <location>
        <begin position="34"/>
        <end position="74"/>
    </location>
</feature>
<organism evidence="2 3">
    <name type="scientific">Umbelopsis vinacea</name>
    <dbReference type="NCBI Taxonomy" id="44442"/>
    <lineage>
        <taxon>Eukaryota</taxon>
        <taxon>Fungi</taxon>
        <taxon>Fungi incertae sedis</taxon>
        <taxon>Mucoromycota</taxon>
        <taxon>Mucoromycotina</taxon>
        <taxon>Umbelopsidomycetes</taxon>
        <taxon>Umbelopsidales</taxon>
        <taxon>Umbelopsidaceae</taxon>
        <taxon>Umbelopsis</taxon>
    </lineage>
</organism>
<name>A0A8H7Q9J3_9FUNG</name>
<dbReference type="Gene3D" id="3.80.10.10">
    <property type="entry name" value="Ribonuclease Inhibitor"/>
    <property type="match status" value="1"/>
</dbReference>
<dbReference type="SMART" id="SM00367">
    <property type="entry name" value="LRR_CC"/>
    <property type="match status" value="5"/>
</dbReference>
<dbReference type="InterPro" id="IPR036047">
    <property type="entry name" value="F-box-like_dom_sf"/>
</dbReference>
<dbReference type="InterPro" id="IPR032675">
    <property type="entry name" value="LRR_dom_sf"/>
</dbReference>
<dbReference type="OrthoDB" id="550575at2759"/>
<reference evidence="2" key="1">
    <citation type="submission" date="2020-12" db="EMBL/GenBank/DDBJ databases">
        <title>Metabolic potential, ecology and presence of endohyphal bacteria is reflected in genomic diversity of Mucoromycotina.</title>
        <authorList>
            <person name="Muszewska A."/>
            <person name="Okrasinska A."/>
            <person name="Steczkiewicz K."/>
            <person name="Drgas O."/>
            <person name="Orlowska M."/>
            <person name="Perlinska-Lenart U."/>
            <person name="Aleksandrzak-Piekarczyk T."/>
            <person name="Szatraj K."/>
            <person name="Zielenkiewicz U."/>
            <person name="Pilsyk S."/>
            <person name="Malc E."/>
            <person name="Mieczkowski P."/>
            <person name="Kruszewska J.S."/>
            <person name="Biernat P."/>
            <person name="Pawlowska J."/>
        </authorList>
    </citation>
    <scope>NUCLEOTIDE SEQUENCE</scope>
    <source>
        <strain evidence="2">WA0000051536</strain>
    </source>
</reference>
<dbReference type="GO" id="GO:0031146">
    <property type="term" value="P:SCF-dependent proteasomal ubiquitin-dependent protein catabolic process"/>
    <property type="evidence" value="ECO:0007669"/>
    <property type="project" value="TreeGrafter"/>
</dbReference>
<comment type="caution">
    <text evidence="2">The sequence shown here is derived from an EMBL/GenBank/DDBJ whole genome shotgun (WGS) entry which is preliminary data.</text>
</comment>
<dbReference type="Gene3D" id="1.20.1280.50">
    <property type="match status" value="1"/>
</dbReference>
<dbReference type="Proteomes" id="UP000612746">
    <property type="component" value="Unassembled WGS sequence"/>
</dbReference>
<keyword evidence="3" id="KW-1185">Reference proteome</keyword>
<dbReference type="SUPFAM" id="SSF52047">
    <property type="entry name" value="RNI-like"/>
    <property type="match status" value="1"/>
</dbReference>
<evidence type="ECO:0000313" key="3">
    <source>
        <dbReference type="Proteomes" id="UP000612746"/>
    </source>
</evidence>
<dbReference type="PANTHER" id="PTHR13318">
    <property type="entry name" value="PARTNER OF PAIRED, ISOFORM B-RELATED"/>
    <property type="match status" value="1"/>
</dbReference>
<dbReference type="InterPro" id="IPR001810">
    <property type="entry name" value="F-box_dom"/>
</dbReference>
<dbReference type="GO" id="GO:0019005">
    <property type="term" value="C:SCF ubiquitin ligase complex"/>
    <property type="evidence" value="ECO:0007669"/>
    <property type="project" value="TreeGrafter"/>
</dbReference>
<dbReference type="InterPro" id="IPR006553">
    <property type="entry name" value="Leu-rich_rpt_Cys-con_subtyp"/>
</dbReference>
<evidence type="ECO:0000259" key="1">
    <source>
        <dbReference type="Pfam" id="PF12937"/>
    </source>
</evidence>
<accession>A0A8H7Q9J3</accession>
<protein>
    <recommendedName>
        <fullName evidence="1">F-box domain-containing protein</fullName>
    </recommendedName>
</protein>
<dbReference type="Pfam" id="PF12937">
    <property type="entry name" value="F-box-like"/>
    <property type="match status" value="1"/>
</dbReference>
<proteinExistence type="predicted"/>